<proteinExistence type="predicted"/>
<dbReference type="Proteomes" id="UP000322917">
    <property type="component" value="Unassembled WGS sequence"/>
</dbReference>
<protein>
    <submittedName>
        <fullName evidence="1">Protein of unknwon function</fullName>
    </submittedName>
</protein>
<dbReference type="OrthoDB" id="1684418at2"/>
<reference evidence="1 2" key="1">
    <citation type="submission" date="2016-11" db="EMBL/GenBank/DDBJ databases">
        <authorList>
            <person name="Varghese N."/>
            <person name="Submissions S."/>
        </authorList>
    </citation>
    <scope>NUCLEOTIDE SEQUENCE [LARGE SCALE GENOMIC DNA]</scope>
    <source>
        <strain evidence="1 2">DSM 15287</strain>
    </source>
</reference>
<sequence length="93" mass="10485">MIEGKTASQIIIDDPEGSAKTSAHYQVGSKQPIEIMQEVMSPEEFQGFLRGNVIKYALRLGHKDKAVKEAAKIEQYAKWLREALEGKQIDPRN</sequence>
<organism evidence="1 2">
    <name type="scientific">Propionispora hippei DSM 15287</name>
    <dbReference type="NCBI Taxonomy" id="1123003"/>
    <lineage>
        <taxon>Bacteria</taxon>
        <taxon>Bacillati</taxon>
        <taxon>Bacillota</taxon>
        <taxon>Negativicutes</taxon>
        <taxon>Selenomonadales</taxon>
        <taxon>Sporomusaceae</taxon>
        <taxon>Propionispora</taxon>
    </lineage>
</organism>
<dbReference type="EMBL" id="FQZD01000041">
    <property type="protein sequence ID" value="SHJ81867.1"/>
    <property type="molecule type" value="Genomic_DNA"/>
</dbReference>
<keyword evidence="2" id="KW-1185">Reference proteome</keyword>
<evidence type="ECO:0000313" key="1">
    <source>
        <dbReference type="EMBL" id="SHJ81867.1"/>
    </source>
</evidence>
<dbReference type="Pfam" id="PF11753">
    <property type="entry name" value="DUF3310"/>
    <property type="match status" value="1"/>
</dbReference>
<gene>
    <name evidence="1" type="ORF">SAMN02745170_03406</name>
</gene>
<dbReference type="RefSeq" id="WP_149736007.1">
    <property type="nucleotide sequence ID" value="NZ_FQZD01000041.1"/>
</dbReference>
<dbReference type="InterPro" id="IPR021739">
    <property type="entry name" value="SaV-like"/>
</dbReference>
<dbReference type="AlphaFoldDB" id="A0A1M6MEK4"/>
<evidence type="ECO:0000313" key="2">
    <source>
        <dbReference type="Proteomes" id="UP000322917"/>
    </source>
</evidence>
<accession>A0A1M6MEK4</accession>
<name>A0A1M6MEK4_9FIRM</name>